<comment type="caution">
    <text evidence="1">The sequence shown here is derived from an EMBL/GenBank/DDBJ whole genome shotgun (WGS) entry which is preliminary data.</text>
</comment>
<sequence length="299" mass="32577">MREIQSRVFATQPDSPVMFTTVCTGGATADATAVFEMLAKQWYTLLTDRREYGAFYAKQRIVTVPVAKDLGASENTLGSHGHLDPEVGEIVAAIKDIVNQIAGPVIDPTAKVSERGTYKLHEPTHLVHSRAASLLRLLPTSSTSASPDSDWRLSQLAARTGLSLESAAFYLDLIQFEHMLGGSHDLSLYTWVEHMQTPAATQALDSLLSSSTSPASIRYQMRGSKLLIAPTTAFAVQSATYTPPKRLGLGSWFHKKSTDQLPASLGMCTMNPIRASSRRQTLPWMNSAPVCANPCRRVT</sequence>
<dbReference type="OrthoDB" id="10257153at2759"/>
<keyword evidence="2" id="KW-1185">Reference proteome</keyword>
<evidence type="ECO:0000313" key="1">
    <source>
        <dbReference type="EMBL" id="ORZ33202.1"/>
    </source>
</evidence>
<proteinExistence type="predicted"/>
<reference evidence="1 2" key="1">
    <citation type="submission" date="2016-07" db="EMBL/GenBank/DDBJ databases">
        <title>Pervasive Adenine N6-methylation of Active Genes in Fungi.</title>
        <authorList>
            <consortium name="DOE Joint Genome Institute"/>
            <person name="Mondo S.J."/>
            <person name="Dannebaum R.O."/>
            <person name="Kuo R.C."/>
            <person name="Labutti K."/>
            <person name="Haridas S."/>
            <person name="Kuo A."/>
            <person name="Salamov A."/>
            <person name="Ahrendt S.R."/>
            <person name="Lipzen A."/>
            <person name="Sullivan W."/>
            <person name="Andreopoulos W.B."/>
            <person name="Clum A."/>
            <person name="Lindquist E."/>
            <person name="Daum C."/>
            <person name="Ramamoorthy G.K."/>
            <person name="Gryganskyi A."/>
            <person name="Culley D."/>
            <person name="Magnuson J.K."/>
            <person name="James T.Y."/>
            <person name="O'Malley M.A."/>
            <person name="Stajich J.E."/>
            <person name="Spatafora J.W."/>
            <person name="Visel A."/>
            <person name="Grigoriev I.V."/>
        </authorList>
    </citation>
    <scope>NUCLEOTIDE SEQUENCE [LARGE SCALE GENOMIC DNA]</scope>
    <source>
        <strain evidence="1 2">PL171</strain>
    </source>
</reference>
<dbReference type="AlphaFoldDB" id="A0A1Y2HJE0"/>
<dbReference type="EMBL" id="MCFL01000037">
    <property type="protein sequence ID" value="ORZ33202.1"/>
    <property type="molecule type" value="Genomic_DNA"/>
</dbReference>
<accession>A0A1Y2HJE0</accession>
<protein>
    <submittedName>
        <fullName evidence="1">Uncharacterized protein</fullName>
    </submittedName>
</protein>
<gene>
    <name evidence="1" type="ORF">BCR44DRAFT_1205271</name>
</gene>
<dbReference type="Proteomes" id="UP000193411">
    <property type="component" value="Unassembled WGS sequence"/>
</dbReference>
<evidence type="ECO:0000313" key="2">
    <source>
        <dbReference type="Proteomes" id="UP000193411"/>
    </source>
</evidence>
<organism evidence="1 2">
    <name type="scientific">Catenaria anguillulae PL171</name>
    <dbReference type="NCBI Taxonomy" id="765915"/>
    <lineage>
        <taxon>Eukaryota</taxon>
        <taxon>Fungi</taxon>
        <taxon>Fungi incertae sedis</taxon>
        <taxon>Blastocladiomycota</taxon>
        <taxon>Blastocladiomycetes</taxon>
        <taxon>Blastocladiales</taxon>
        <taxon>Catenariaceae</taxon>
        <taxon>Catenaria</taxon>
    </lineage>
</organism>
<name>A0A1Y2HJE0_9FUNG</name>